<comment type="function">
    <text evidence="2 16">Cell wall formation.</text>
</comment>
<evidence type="ECO:0000256" key="2">
    <source>
        <dbReference type="ARBA" id="ARBA00003921"/>
    </source>
</evidence>
<comment type="catalytic activity">
    <reaction evidence="15 16">
        <text>UDP-N-acetyl-alpha-D-muramate + NADP(+) = UDP-N-acetyl-3-O-(1-carboxyvinyl)-alpha-D-glucosamine + NADPH + H(+)</text>
        <dbReference type="Rhea" id="RHEA:12248"/>
        <dbReference type="ChEBI" id="CHEBI:15378"/>
        <dbReference type="ChEBI" id="CHEBI:57783"/>
        <dbReference type="ChEBI" id="CHEBI:58349"/>
        <dbReference type="ChEBI" id="CHEBI:68483"/>
        <dbReference type="ChEBI" id="CHEBI:70757"/>
        <dbReference type="EC" id="1.3.1.98"/>
    </reaction>
</comment>
<sequence length="326" mass="37053">MRIQKRLPEVQKNIPLKNYTTFRIGGKAKYFFEAKNKEEAIKALKIAKELKLPFFVLGAGSNLLVLDKGFKGLVIRIQNTRYKIQDTKIYAEAGVSLGLLVGETIKNDFTGFEWVAGIPGTVGGAIRGNAGAFGKSMNDIVEKVEVFDLEKENTRIFKNRDCNFGYRDSVFKKNKNLIVLSTVLKFIKEDKEKIRNKIKEYLSYRKERHPTESSAGSIFKNVPVKNLPLNFFKKFPEAKNVIKENVLPVAFLINQCGLKGKRIGGAMISEKHPNFIVNYQNAKAKDVIRLVNLIKKEIKKNFGINLGEEIQYLGFPQLTKNLKMKK</sequence>
<dbReference type="InterPro" id="IPR006094">
    <property type="entry name" value="Oxid_FAD_bind_N"/>
</dbReference>
<dbReference type="GO" id="GO:0051301">
    <property type="term" value="P:cell division"/>
    <property type="evidence" value="ECO:0007669"/>
    <property type="project" value="UniProtKB-KW"/>
</dbReference>
<dbReference type="GO" id="GO:0008360">
    <property type="term" value="P:regulation of cell shape"/>
    <property type="evidence" value="ECO:0007669"/>
    <property type="project" value="UniProtKB-KW"/>
</dbReference>
<dbReference type="NCBIfam" id="NF010480">
    <property type="entry name" value="PRK13905.1"/>
    <property type="match status" value="1"/>
</dbReference>
<dbReference type="GO" id="GO:0071949">
    <property type="term" value="F:FAD binding"/>
    <property type="evidence" value="ECO:0007669"/>
    <property type="project" value="InterPro"/>
</dbReference>
<dbReference type="GO" id="GO:0008762">
    <property type="term" value="F:UDP-N-acetylmuramate dehydrogenase activity"/>
    <property type="evidence" value="ECO:0007669"/>
    <property type="project" value="UniProtKB-UniRule"/>
</dbReference>
<organism evidence="18 19">
    <name type="scientific">Candidatus Nealsonbacteria bacterium CG23_combo_of_CG06-09_8_20_14_all_38_19</name>
    <dbReference type="NCBI Taxonomy" id="1974721"/>
    <lineage>
        <taxon>Bacteria</taxon>
        <taxon>Candidatus Nealsoniibacteriota</taxon>
    </lineage>
</organism>
<gene>
    <name evidence="16" type="primary">murB</name>
    <name evidence="18" type="ORF">COX36_01495</name>
</gene>
<evidence type="ECO:0000256" key="14">
    <source>
        <dbReference type="ARBA" id="ARBA00023316"/>
    </source>
</evidence>
<dbReference type="InterPro" id="IPR036635">
    <property type="entry name" value="MurB_C_sf"/>
</dbReference>
<keyword evidence="11 16" id="KW-0573">Peptidoglycan synthesis</keyword>
<evidence type="ECO:0000256" key="1">
    <source>
        <dbReference type="ARBA" id="ARBA00001974"/>
    </source>
</evidence>
<evidence type="ECO:0000256" key="3">
    <source>
        <dbReference type="ARBA" id="ARBA00004496"/>
    </source>
</evidence>
<comment type="pathway">
    <text evidence="4 16">Cell wall biogenesis; peptidoglycan biosynthesis.</text>
</comment>
<name>A0A2G9YX58_9BACT</name>
<dbReference type="Gene3D" id="3.90.78.10">
    <property type="entry name" value="UDP-N-acetylenolpyruvoylglucosamine reductase, C-terminal domain"/>
    <property type="match status" value="1"/>
</dbReference>
<accession>A0A2G9YX58</accession>
<dbReference type="EMBL" id="PCRP01000023">
    <property type="protein sequence ID" value="PIP23769.1"/>
    <property type="molecule type" value="Genomic_DNA"/>
</dbReference>
<evidence type="ECO:0000259" key="17">
    <source>
        <dbReference type="PROSITE" id="PS51387"/>
    </source>
</evidence>
<evidence type="ECO:0000256" key="12">
    <source>
        <dbReference type="ARBA" id="ARBA00023002"/>
    </source>
</evidence>
<evidence type="ECO:0000256" key="9">
    <source>
        <dbReference type="ARBA" id="ARBA00022857"/>
    </source>
</evidence>
<dbReference type="InterPro" id="IPR016169">
    <property type="entry name" value="FAD-bd_PCMH_sub2"/>
</dbReference>
<dbReference type="SUPFAM" id="SSF56176">
    <property type="entry name" value="FAD-binding/transporter-associated domain-like"/>
    <property type="match status" value="1"/>
</dbReference>
<dbReference type="InterPro" id="IPR003170">
    <property type="entry name" value="MurB"/>
</dbReference>
<evidence type="ECO:0000256" key="11">
    <source>
        <dbReference type="ARBA" id="ARBA00022984"/>
    </source>
</evidence>
<dbReference type="NCBIfam" id="TIGR00179">
    <property type="entry name" value="murB"/>
    <property type="match status" value="1"/>
</dbReference>
<evidence type="ECO:0000256" key="5">
    <source>
        <dbReference type="ARBA" id="ARBA00022490"/>
    </source>
</evidence>
<evidence type="ECO:0000313" key="18">
    <source>
        <dbReference type="EMBL" id="PIP23769.1"/>
    </source>
</evidence>
<evidence type="ECO:0000256" key="4">
    <source>
        <dbReference type="ARBA" id="ARBA00004752"/>
    </source>
</evidence>
<feature type="active site" description="Proton donor" evidence="16">
    <location>
        <position position="217"/>
    </location>
</feature>
<evidence type="ECO:0000256" key="10">
    <source>
        <dbReference type="ARBA" id="ARBA00022960"/>
    </source>
</evidence>
<keyword evidence="7 16" id="KW-0285">Flavoprotein</keyword>
<feature type="active site" evidence="16">
    <location>
        <position position="309"/>
    </location>
</feature>
<dbReference type="Gene3D" id="3.30.43.10">
    <property type="entry name" value="Uridine Diphospho-n-acetylenolpyruvylglucosamine Reductase, domain 2"/>
    <property type="match status" value="1"/>
</dbReference>
<dbReference type="Pfam" id="PF01565">
    <property type="entry name" value="FAD_binding_4"/>
    <property type="match status" value="1"/>
</dbReference>
<dbReference type="GO" id="GO:0009252">
    <property type="term" value="P:peptidoglycan biosynthetic process"/>
    <property type="evidence" value="ECO:0007669"/>
    <property type="project" value="UniProtKB-UniRule"/>
</dbReference>
<evidence type="ECO:0000313" key="19">
    <source>
        <dbReference type="Proteomes" id="UP000230273"/>
    </source>
</evidence>
<dbReference type="Proteomes" id="UP000230273">
    <property type="component" value="Unassembled WGS sequence"/>
</dbReference>
<dbReference type="SUPFAM" id="SSF56194">
    <property type="entry name" value="Uridine diphospho-N-Acetylenolpyruvylglucosamine reductase, MurB, C-terminal domain"/>
    <property type="match status" value="1"/>
</dbReference>
<protein>
    <recommendedName>
        <fullName evidence="16">UDP-N-acetylenolpyruvoylglucosamine reductase</fullName>
        <ecNumber evidence="16">1.3.1.98</ecNumber>
    </recommendedName>
    <alternativeName>
        <fullName evidence="16">UDP-N-acetylmuramate dehydrogenase</fullName>
    </alternativeName>
</protein>
<evidence type="ECO:0000256" key="13">
    <source>
        <dbReference type="ARBA" id="ARBA00023306"/>
    </source>
</evidence>
<dbReference type="InterPro" id="IPR011601">
    <property type="entry name" value="MurB_C"/>
</dbReference>
<dbReference type="InterPro" id="IPR016167">
    <property type="entry name" value="FAD-bd_PCMH_sub1"/>
</dbReference>
<evidence type="ECO:0000256" key="16">
    <source>
        <dbReference type="HAMAP-Rule" id="MF_00037"/>
    </source>
</evidence>
<dbReference type="PANTHER" id="PTHR21071">
    <property type="entry name" value="UDP-N-ACETYLENOLPYRUVOYLGLUCOSAMINE REDUCTASE"/>
    <property type="match status" value="1"/>
</dbReference>
<keyword evidence="14 16" id="KW-0961">Cell wall biogenesis/degradation</keyword>
<keyword evidence="8 16" id="KW-0274">FAD</keyword>
<keyword evidence="12 16" id="KW-0560">Oxidoreductase</keyword>
<reference evidence="18 19" key="1">
    <citation type="submission" date="2017-09" db="EMBL/GenBank/DDBJ databases">
        <title>Depth-based differentiation of microbial function through sediment-hosted aquifers and enrichment of novel symbionts in the deep terrestrial subsurface.</title>
        <authorList>
            <person name="Probst A.J."/>
            <person name="Ladd B."/>
            <person name="Jarett J.K."/>
            <person name="Geller-Mcgrath D.E."/>
            <person name="Sieber C.M."/>
            <person name="Emerson J.B."/>
            <person name="Anantharaman K."/>
            <person name="Thomas B.C."/>
            <person name="Malmstrom R."/>
            <person name="Stieglmeier M."/>
            <person name="Klingl A."/>
            <person name="Woyke T."/>
            <person name="Ryan C.M."/>
            <person name="Banfield J.F."/>
        </authorList>
    </citation>
    <scope>NUCLEOTIDE SEQUENCE [LARGE SCALE GENOMIC DNA]</scope>
    <source>
        <strain evidence="18">CG23_combo_of_CG06-09_8_20_14_all_38_19</strain>
    </source>
</reference>
<dbReference type="UniPathway" id="UPA00219"/>
<evidence type="ECO:0000256" key="6">
    <source>
        <dbReference type="ARBA" id="ARBA00022618"/>
    </source>
</evidence>
<dbReference type="GO" id="GO:0005829">
    <property type="term" value="C:cytosol"/>
    <property type="evidence" value="ECO:0007669"/>
    <property type="project" value="TreeGrafter"/>
</dbReference>
<proteinExistence type="inferred from homology"/>
<dbReference type="PANTHER" id="PTHR21071:SF4">
    <property type="entry name" value="UDP-N-ACETYLENOLPYRUVOYLGLUCOSAMINE REDUCTASE"/>
    <property type="match status" value="1"/>
</dbReference>
<dbReference type="GO" id="GO:0071555">
    <property type="term" value="P:cell wall organization"/>
    <property type="evidence" value="ECO:0007669"/>
    <property type="project" value="UniProtKB-KW"/>
</dbReference>
<comment type="similarity">
    <text evidence="16">Belongs to the MurB family.</text>
</comment>
<dbReference type="Gene3D" id="3.30.465.10">
    <property type="match status" value="1"/>
</dbReference>
<keyword evidence="13 16" id="KW-0131">Cell cycle</keyword>
<comment type="cofactor">
    <cofactor evidence="1 16">
        <name>FAD</name>
        <dbReference type="ChEBI" id="CHEBI:57692"/>
    </cofactor>
</comment>
<keyword evidence="9 16" id="KW-0521">NADP</keyword>
<dbReference type="InterPro" id="IPR036318">
    <property type="entry name" value="FAD-bd_PCMH-like_sf"/>
</dbReference>
<evidence type="ECO:0000256" key="8">
    <source>
        <dbReference type="ARBA" id="ARBA00022827"/>
    </source>
</evidence>
<keyword evidence="10 16" id="KW-0133">Cell shape</keyword>
<comment type="caution">
    <text evidence="18">The sequence shown here is derived from an EMBL/GenBank/DDBJ whole genome shotgun (WGS) entry which is preliminary data.</text>
</comment>
<keyword evidence="5 16" id="KW-0963">Cytoplasm</keyword>
<dbReference type="Pfam" id="PF02873">
    <property type="entry name" value="MurB_C"/>
    <property type="match status" value="1"/>
</dbReference>
<dbReference type="EC" id="1.3.1.98" evidence="16"/>
<keyword evidence="6 16" id="KW-0132">Cell division</keyword>
<dbReference type="AlphaFoldDB" id="A0A2G9YX58"/>
<dbReference type="PROSITE" id="PS51387">
    <property type="entry name" value="FAD_PCMH"/>
    <property type="match status" value="1"/>
</dbReference>
<dbReference type="HAMAP" id="MF_00037">
    <property type="entry name" value="MurB"/>
    <property type="match status" value="1"/>
</dbReference>
<dbReference type="InterPro" id="IPR016166">
    <property type="entry name" value="FAD-bd_PCMH"/>
</dbReference>
<comment type="subcellular location">
    <subcellularLocation>
        <location evidence="3 16">Cytoplasm</location>
    </subcellularLocation>
</comment>
<feature type="domain" description="FAD-binding PCMH-type" evidence="17">
    <location>
        <begin position="23"/>
        <end position="189"/>
    </location>
</feature>
<feature type="active site" evidence="16">
    <location>
        <position position="167"/>
    </location>
</feature>
<evidence type="ECO:0000256" key="15">
    <source>
        <dbReference type="ARBA" id="ARBA00048914"/>
    </source>
</evidence>
<evidence type="ECO:0000256" key="7">
    <source>
        <dbReference type="ARBA" id="ARBA00022630"/>
    </source>
</evidence>